<comment type="caution">
    <text evidence="2">The sequence shown here is derived from an EMBL/GenBank/DDBJ whole genome shotgun (WGS) entry which is preliminary data.</text>
</comment>
<reference evidence="2 3" key="1">
    <citation type="journal article" date="2022" name="Nat. Genet.">
        <title>Improved pea reference genome and pan-genome highlight genomic features and evolutionary characteristics.</title>
        <authorList>
            <person name="Yang T."/>
            <person name="Liu R."/>
            <person name="Luo Y."/>
            <person name="Hu S."/>
            <person name="Wang D."/>
            <person name="Wang C."/>
            <person name="Pandey M.K."/>
            <person name="Ge S."/>
            <person name="Xu Q."/>
            <person name="Li N."/>
            <person name="Li G."/>
            <person name="Huang Y."/>
            <person name="Saxena R.K."/>
            <person name="Ji Y."/>
            <person name="Li M."/>
            <person name="Yan X."/>
            <person name="He Y."/>
            <person name="Liu Y."/>
            <person name="Wang X."/>
            <person name="Xiang C."/>
            <person name="Varshney R.K."/>
            <person name="Ding H."/>
            <person name="Gao S."/>
            <person name="Zong X."/>
        </authorList>
    </citation>
    <scope>NUCLEOTIDE SEQUENCE [LARGE SCALE GENOMIC DNA]</scope>
    <source>
        <strain evidence="2 3">cv. Zhongwan 6</strain>
    </source>
</reference>
<proteinExistence type="predicted"/>
<keyword evidence="1" id="KW-0472">Membrane</keyword>
<dbReference type="Gramene" id="Psat06G0419900-T1">
    <property type="protein sequence ID" value="KAI5398729.1"/>
    <property type="gene ID" value="KIW84_064199"/>
</dbReference>
<sequence>MDYSVPVEEKDNMFNYSYIAKLSPIEVDDIKSEVSDKNQQHQSVYIRGPSGTGQVPISSHYPIYAPQSYRQLHQYLVYRTSVGSNPAFVQIPSNQFQQYVSLPQNLNIHRTIFGYEYSGAKQEQVYYARQHHADTIDSWFTEFSNFSSDCHSVSKGSLGRADRERSLLTVALPLPELVGANHTNLRLWSFQHLPFMKACSAAPRVVKFRRASCPLLSLTCTSSNSTAESSPYGKKCSFKAATFARPTGKGGMILNAVGRLVDSQPPASLVMFQGLCFGTQFGRQVFGYFVLIIGQLLWTYNFGCICLFWVSWLNLGGSSVAQGLCWLNVHVLVLQQDRCRLQRSIAYWFEAAHVITNGSANHKEIEPTAQQALALGKQISNTVLGS</sequence>
<dbReference type="EMBL" id="JAMSHJ010000006">
    <property type="protein sequence ID" value="KAI5398729.1"/>
    <property type="molecule type" value="Genomic_DNA"/>
</dbReference>
<dbReference type="Proteomes" id="UP001058974">
    <property type="component" value="Chromosome 6"/>
</dbReference>
<name>A0A9D4W9L8_PEA</name>
<keyword evidence="1" id="KW-1133">Transmembrane helix</keyword>
<keyword evidence="3" id="KW-1185">Reference proteome</keyword>
<feature type="transmembrane region" description="Helical" evidence="1">
    <location>
        <begin position="285"/>
        <end position="310"/>
    </location>
</feature>
<evidence type="ECO:0000313" key="3">
    <source>
        <dbReference type="Proteomes" id="UP001058974"/>
    </source>
</evidence>
<keyword evidence="1" id="KW-0812">Transmembrane</keyword>
<gene>
    <name evidence="2" type="ORF">KIW84_064199</name>
</gene>
<dbReference type="AlphaFoldDB" id="A0A9D4W9L8"/>
<evidence type="ECO:0000256" key="1">
    <source>
        <dbReference type="SAM" id="Phobius"/>
    </source>
</evidence>
<evidence type="ECO:0000313" key="2">
    <source>
        <dbReference type="EMBL" id="KAI5398729.1"/>
    </source>
</evidence>
<protein>
    <submittedName>
        <fullName evidence="2">Uncharacterized protein</fullName>
    </submittedName>
</protein>
<accession>A0A9D4W9L8</accession>
<organism evidence="2 3">
    <name type="scientific">Pisum sativum</name>
    <name type="common">Garden pea</name>
    <name type="synonym">Lathyrus oleraceus</name>
    <dbReference type="NCBI Taxonomy" id="3888"/>
    <lineage>
        <taxon>Eukaryota</taxon>
        <taxon>Viridiplantae</taxon>
        <taxon>Streptophyta</taxon>
        <taxon>Embryophyta</taxon>
        <taxon>Tracheophyta</taxon>
        <taxon>Spermatophyta</taxon>
        <taxon>Magnoliopsida</taxon>
        <taxon>eudicotyledons</taxon>
        <taxon>Gunneridae</taxon>
        <taxon>Pentapetalae</taxon>
        <taxon>rosids</taxon>
        <taxon>fabids</taxon>
        <taxon>Fabales</taxon>
        <taxon>Fabaceae</taxon>
        <taxon>Papilionoideae</taxon>
        <taxon>50 kb inversion clade</taxon>
        <taxon>NPAAA clade</taxon>
        <taxon>Hologalegina</taxon>
        <taxon>IRL clade</taxon>
        <taxon>Fabeae</taxon>
        <taxon>Lathyrus</taxon>
    </lineage>
</organism>